<dbReference type="EMBL" id="AP022597">
    <property type="protein sequence ID" value="BBY71715.1"/>
    <property type="molecule type" value="Genomic_DNA"/>
</dbReference>
<organism evidence="2 3">
    <name type="scientific">Mycobacterium paraintracellulare</name>
    <dbReference type="NCBI Taxonomy" id="1138383"/>
    <lineage>
        <taxon>Bacteria</taxon>
        <taxon>Bacillati</taxon>
        <taxon>Actinomycetota</taxon>
        <taxon>Actinomycetes</taxon>
        <taxon>Mycobacteriales</taxon>
        <taxon>Mycobacteriaceae</taxon>
        <taxon>Mycobacterium</taxon>
        <taxon>Mycobacterium avium complex (MAC)</taxon>
    </lineage>
</organism>
<evidence type="ECO:0000259" key="1">
    <source>
        <dbReference type="Pfam" id="PF13649"/>
    </source>
</evidence>
<gene>
    <name evidence="2" type="ORF">MPRI_39020</name>
</gene>
<evidence type="ECO:0000313" key="2">
    <source>
        <dbReference type="EMBL" id="BBY71715.1"/>
    </source>
</evidence>
<dbReference type="Proteomes" id="UP000466578">
    <property type="component" value="Chromosome"/>
</dbReference>
<feature type="domain" description="Methyltransferase" evidence="1">
    <location>
        <begin position="27"/>
        <end position="120"/>
    </location>
</feature>
<dbReference type="Gene3D" id="3.40.50.150">
    <property type="entry name" value="Vaccinia Virus protein VP39"/>
    <property type="match status" value="1"/>
</dbReference>
<dbReference type="Pfam" id="PF13649">
    <property type="entry name" value="Methyltransf_25"/>
    <property type="match status" value="1"/>
</dbReference>
<dbReference type="SUPFAM" id="SSF53335">
    <property type="entry name" value="S-adenosyl-L-methionine-dependent methyltransferases"/>
    <property type="match status" value="1"/>
</dbReference>
<dbReference type="InterPro" id="IPR029063">
    <property type="entry name" value="SAM-dependent_MTases_sf"/>
</dbReference>
<keyword evidence="3" id="KW-1185">Reference proteome</keyword>
<dbReference type="InterPro" id="IPR041698">
    <property type="entry name" value="Methyltransf_25"/>
</dbReference>
<dbReference type="CDD" id="cd02440">
    <property type="entry name" value="AdoMet_MTases"/>
    <property type="match status" value="1"/>
</dbReference>
<protein>
    <recommendedName>
        <fullName evidence="1">Methyltransferase domain-containing protein</fullName>
    </recommendedName>
</protein>
<sequence>MDVTLERSLTPEFREFMPLFGALDGPILDAPCGYGRHALSLQEIGCRVACVDIDDKALEHLACLNEIPAADGRKELELFRVDVVNDDWPFEKGQFSGALNIHFHGAKLLSNIAYSLDPGGLVYIETVTNRKGNFIQLPQAGEIQRIFGDDFDYLYIKERRAGPIDSGKVTVRMLAQKK</sequence>
<proteinExistence type="predicted"/>
<reference evidence="2 3" key="1">
    <citation type="journal article" date="2019" name="Emerg. Microbes Infect.">
        <title>Comprehensive subspecies identification of 175 nontuberculous mycobacteria species based on 7547 genomic profiles.</title>
        <authorList>
            <person name="Matsumoto Y."/>
            <person name="Kinjo T."/>
            <person name="Motooka D."/>
            <person name="Nabeya D."/>
            <person name="Jung N."/>
            <person name="Uechi K."/>
            <person name="Horii T."/>
            <person name="Iida T."/>
            <person name="Fujita J."/>
            <person name="Nakamura S."/>
        </authorList>
    </citation>
    <scope>NUCLEOTIDE SEQUENCE [LARGE SCALE GENOMIC DNA]</scope>
    <source>
        <strain evidence="2 3">JCM 30622</strain>
    </source>
</reference>
<evidence type="ECO:0000313" key="3">
    <source>
        <dbReference type="Proteomes" id="UP000466578"/>
    </source>
</evidence>
<name>A0ABM7KC16_9MYCO</name>
<accession>A0ABM7KC16</accession>